<proteinExistence type="predicted"/>
<dbReference type="SUPFAM" id="SSF56112">
    <property type="entry name" value="Protein kinase-like (PK-like)"/>
    <property type="match status" value="1"/>
</dbReference>
<name>A0A952FR83_9PROT</name>
<reference evidence="2" key="1">
    <citation type="submission" date="2020-06" db="EMBL/GenBank/DDBJ databases">
        <title>Stable isotope informed genome-resolved metagenomics uncovers potential trophic interactions in rhizosphere soil.</title>
        <authorList>
            <person name="Starr E.P."/>
            <person name="Shi S."/>
            <person name="Blazewicz S.J."/>
            <person name="Koch B.J."/>
            <person name="Probst A.J."/>
            <person name="Hungate B.A."/>
            <person name="Pett-Ridge J."/>
            <person name="Firestone M.K."/>
            <person name="Banfield J.F."/>
        </authorList>
    </citation>
    <scope>NUCLEOTIDE SEQUENCE</scope>
    <source>
        <strain evidence="2">YM_69_17</strain>
    </source>
</reference>
<dbReference type="PANTHER" id="PTHR21310">
    <property type="entry name" value="AMINOGLYCOSIDE PHOSPHOTRANSFERASE-RELATED-RELATED"/>
    <property type="match status" value="1"/>
</dbReference>
<dbReference type="EMBL" id="JAEKLZ010000307">
    <property type="protein sequence ID" value="MBW8727825.1"/>
    <property type="molecule type" value="Genomic_DNA"/>
</dbReference>
<protein>
    <submittedName>
        <fullName evidence="2">Aminoglycoside phosphotransferase family protein</fullName>
    </submittedName>
</protein>
<sequence>MDLPPLGTLIGSGKEAEVFAAGDLAVKLYRATAAAPKLASFREASVLALVESHGLPAPSVRGVGQVDGRWGIAMTRAEGPPLAETMRLGPDQTPAGLERMARLHRAIHRHPGTHLGRLKDRLAANIGRAAGTLGRPLARRLLDGLAALPEGDRLCHGDFHPWNILGPPGREVVVDWLDACAGDPAADACRSYVLMRPVAPALAAAYVDAYAAAAGAGRDRILAWLPVVAAARLVEGVPDEIKGLMAMATSESPP</sequence>
<dbReference type="InterPro" id="IPR011009">
    <property type="entry name" value="Kinase-like_dom_sf"/>
</dbReference>
<dbReference type="Proteomes" id="UP000700706">
    <property type="component" value="Unassembled WGS sequence"/>
</dbReference>
<dbReference type="InterPro" id="IPR002575">
    <property type="entry name" value="Aminoglycoside_PTrfase"/>
</dbReference>
<evidence type="ECO:0000313" key="3">
    <source>
        <dbReference type="Proteomes" id="UP000700706"/>
    </source>
</evidence>
<dbReference type="Pfam" id="PF01636">
    <property type="entry name" value="APH"/>
    <property type="match status" value="1"/>
</dbReference>
<dbReference type="InterPro" id="IPR051678">
    <property type="entry name" value="AGP_Transferase"/>
</dbReference>
<accession>A0A952FR83</accession>
<dbReference type="AlphaFoldDB" id="A0A952FR83"/>
<evidence type="ECO:0000259" key="1">
    <source>
        <dbReference type="Pfam" id="PF01636"/>
    </source>
</evidence>
<gene>
    <name evidence="2" type="ORF">JF625_22100</name>
</gene>
<comment type="caution">
    <text evidence="2">The sequence shown here is derived from an EMBL/GenBank/DDBJ whole genome shotgun (WGS) entry which is preliminary data.</text>
</comment>
<feature type="domain" description="Aminoglycoside phosphotransferase" evidence="1">
    <location>
        <begin position="9"/>
        <end position="220"/>
    </location>
</feature>
<dbReference type="Gene3D" id="3.90.1200.10">
    <property type="match status" value="1"/>
</dbReference>
<organism evidence="2 3">
    <name type="scientific">Inquilinus limosus</name>
    <dbReference type="NCBI Taxonomy" id="171674"/>
    <lineage>
        <taxon>Bacteria</taxon>
        <taxon>Pseudomonadati</taxon>
        <taxon>Pseudomonadota</taxon>
        <taxon>Alphaproteobacteria</taxon>
        <taxon>Rhodospirillales</taxon>
        <taxon>Rhodospirillaceae</taxon>
        <taxon>Inquilinus</taxon>
    </lineage>
</organism>
<evidence type="ECO:0000313" key="2">
    <source>
        <dbReference type="EMBL" id="MBW8727825.1"/>
    </source>
</evidence>